<sequence length="185" mass="19995">MALKRLLLAVAVLTACSAPPPPAPRLAPTTPTLDMITWVGKVCQGDSAMQELREYHDKVPPHDELAEHVRVVTAQTQALREAFAGIGRSPVAGGDEVVGAYLSSVDKALRGMRETERSAGSGSDLLNRAQTVQFSMVLQLMLPIGTDLQNLIDRDPVLAQAFQVAEPCRRPIPLLRARSIPTPTR</sequence>
<dbReference type="EMBL" id="JBHLZU010000003">
    <property type="protein sequence ID" value="MFB9903210.1"/>
    <property type="molecule type" value="Genomic_DNA"/>
</dbReference>
<gene>
    <name evidence="2" type="ORF">ACFFQA_04600</name>
</gene>
<feature type="chain" id="PRO_5045376235" description="Lipoprotein" evidence="1">
    <location>
        <begin position="18"/>
        <end position="185"/>
    </location>
</feature>
<name>A0ABV5ZS05_9PSEU</name>
<evidence type="ECO:0000313" key="3">
    <source>
        <dbReference type="Proteomes" id="UP001589693"/>
    </source>
</evidence>
<accession>A0ABV5ZS05</accession>
<comment type="caution">
    <text evidence="2">The sequence shown here is derived from an EMBL/GenBank/DDBJ whole genome shotgun (WGS) entry which is preliminary data.</text>
</comment>
<dbReference type="RefSeq" id="WP_377850340.1">
    <property type="nucleotide sequence ID" value="NZ_JBHLZU010000003.1"/>
</dbReference>
<keyword evidence="1" id="KW-0732">Signal</keyword>
<reference evidence="2 3" key="1">
    <citation type="submission" date="2024-09" db="EMBL/GenBank/DDBJ databases">
        <authorList>
            <person name="Sun Q."/>
            <person name="Mori K."/>
        </authorList>
    </citation>
    <scope>NUCLEOTIDE SEQUENCE [LARGE SCALE GENOMIC DNA]</scope>
    <source>
        <strain evidence="2 3">TBRC 7907</strain>
    </source>
</reference>
<feature type="signal peptide" evidence="1">
    <location>
        <begin position="1"/>
        <end position="17"/>
    </location>
</feature>
<dbReference type="PROSITE" id="PS51257">
    <property type="entry name" value="PROKAR_LIPOPROTEIN"/>
    <property type="match status" value="1"/>
</dbReference>
<keyword evidence="3" id="KW-1185">Reference proteome</keyword>
<evidence type="ECO:0008006" key="4">
    <source>
        <dbReference type="Google" id="ProtNLM"/>
    </source>
</evidence>
<evidence type="ECO:0000256" key="1">
    <source>
        <dbReference type="SAM" id="SignalP"/>
    </source>
</evidence>
<evidence type="ECO:0000313" key="2">
    <source>
        <dbReference type="EMBL" id="MFB9903210.1"/>
    </source>
</evidence>
<proteinExistence type="predicted"/>
<organism evidence="2 3">
    <name type="scientific">Allokutzneria oryzae</name>
    <dbReference type="NCBI Taxonomy" id="1378989"/>
    <lineage>
        <taxon>Bacteria</taxon>
        <taxon>Bacillati</taxon>
        <taxon>Actinomycetota</taxon>
        <taxon>Actinomycetes</taxon>
        <taxon>Pseudonocardiales</taxon>
        <taxon>Pseudonocardiaceae</taxon>
        <taxon>Allokutzneria</taxon>
    </lineage>
</organism>
<protein>
    <recommendedName>
        <fullName evidence="4">Lipoprotein</fullName>
    </recommendedName>
</protein>
<dbReference type="Proteomes" id="UP001589693">
    <property type="component" value="Unassembled WGS sequence"/>
</dbReference>